<accession>A0A2K1L049</accession>
<dbReference type="EnsemblPlants" id="Pp3c2_4250V3.4">
    <property type="protein sequence ID" value="Pp3c2_4250V3.4"/>
    <property type="gene ID" value="Pp3c2_4250"/>
</dbReference>
<proteinExistence type="predicted"/>
<gene>
    <name evidence="3" type="primary">LOC112279200</name>
    <name evidence="2" type="ORF">PHYPA_002193</name>
</gene>
<sequence length="132" mass="14607">MAVHTRDIMGLLLLLLVITEATRKYMTIQDLARMQAQTEKLTALFEQVSNSQFAAARTTQVASRRLLAPSAVRDTEVPLLCQSPGMGCLAGEEVRCEMGRHEGCDCEYIRACFPRAAECTFFNATHITSCGF</sequence>
<dbReference type="Gramene" id="Pp3c2_4250V3.1">
    <property type="protein sequence ID" value="Pp3c2_4250V3.1"/>
    <property type="gene ID" value="Pp3c2_4250"/>
</dbReference>
<dbReference type="PaxDb" id="3218-PP1S7_212V6.2"/>
<evidence type="ECO:0000313" key="3">
    <source>
        <dbReference type="EnsemblPlants" id="Pp3c2_4250V3.1"/>
    </source>
</evidence>
<dbReference type="Gramene" id="Pp3c2_4250V3.4">
    <property type="protein sequence ID" value="Pp3c2_4250V3.4"/>
    <property type="gene ID" value="Pp3c2_4250"/>
</dbReference>
<dbReference type="Gramene" id="Pp3c2_4250V3.2">
    <property type="protein sequence ID" value="Pp3c2_4250V3.2"/>
    <property type="gene ID" value="Pp3c2_4250"/>
</dbReference>
<dbReference type="RefSeq" id="XP_073388333.1">
    <property type="nucleotide sequence ID" value="XM_073532232.1"/>
</dbReference>
<evidence type="ECO:0000313" key="4">
    <source>
        <dbReference type="Proteomes" id="UP000006727"/>
    </source>
</evidence>
<organism evidence="2">
    <name type="scientific">Physcomitrium patens</name>
    <name type="common">Spreading-leaved earth moss</name>
    <name type="synonym">Physcomitrella patens</name>
    <dbReference type="NCBI Taxonomy" id="3218"/>
    <lineage>
        <taxon>Eukaryota</taxon>
        <taxon>Viridiplantae</taxon>
        <taxon>Streptophyta</taxon>
        <taxon>Embryophyta</taxon>
        <taxon>Bryophyta</taxon>
        <taxon>Bryophytina</taxon>
        <taxon>Bryopsida</taxon>
        <taxon>Funariidae</taxon>
        <taxon>Funariales</taxon>
        <taxon>Funariaceae</taxon>
        <taxon>Physcomitrium</taxon>
    </lineage>
</organism>
<protein>
    <submittedName>
        <fullName evidence="2 3">Uncharacterized protein</fullName>
    </submittedName>
</protein>
<evidence type="ECO:0000313" key="2">
    <source>
        <dbReference type="EMBL" id="PNR59402.1"/>
    </source>
</evidence>
<reference evidence="3" key="3">
    <citation type="submission" date="2020-12" db="UniProtKB">
        <authorList>
            <consortium name="EnsemblPlants"/>
        </authorList>
    </citation>
    <scope>IDENTIFICATION</scope>
</reference>
<feature type="chain" id="PRO_5044576491" evidence="1">
    <location>
        <begin position="22"/>
        <end position="132"/>
    </location>
</feature>
<evidence type="ECO:0000256" key="1">
    <source>
        <dbReference type="SAM" id="SignalP"/>
    </source>
</evidence>
<dbReference type="EnsemblPlants" id="Pp3c2_4250V3.1">
    <property type="protein sequence ID" value="Pp3c2_4250V3.1"/>
    <property type="gene ID" value="Pp3c2_4250"/>
</dbReference>
<dbReference type="EnsemblPlants" id="Pp3c2_4250V3.2">
    <property type="protein sequence ID" value="Pp3c2_4250V3.2"/>
    <property type="gene ID" value="Pp3c2_4250"/>
</dbReference>
<feature type="signal peptide" evidence="1">
    <location>
        <begin position="1"/>
        <end position="21"/>
    </location>
</feature>
<keyword evidence="4" id="KW-1185">Reference proteome</keyword>
<reference evidence="2 4" key="2">
    <citation type="journal article" date="2018" name="Plant J.">
        <title>The Physcomitrella patens chromosome-scale assembly reveals moss genome structure and evolution.</title>
        <authorList>
            <person name="Lang D."/>
            <person name="Ullrich K.K."/>
            <person name="Murat F."/>
            <person name="Fuchs J."/>
            <person name="Jenkins J."/>
            <person name="Haas F.B."/>
            <person name="Piednoel M."/>
            <person name="Gundlach H."/>
            <person name="Van Bel M."/>
            <person name="Meyberg R."/>
            <person name="Vives C."/>
            <person name="Morata J."/>
            <person name="Symeonidi A."/>
            <person name="Hiss M."/>
            <person name="Muchero W."/>
            <person name="Kamisugi Y."/>
            <person name="Saleh O."/>
            <person name="Blanc G."/>
            <person name="Decker E.L."/>
            <person name="van Gessel N."/>
            <person name="Grimwood J."/>
            <person name="Hayes R.D."/>
            <person name="Graham S.W."/>
            <person name="Gunter L.E."/>
            <person name="McDaniel S.F."/>
            <person name="Hoernstein S.N.W."/>
            <person name="Larsson A."/>
            <person name="Li F.W."/>
            <person name="Perroud P.F."/>
            <person name="Phillips J."/>
            <person name="Ranjan P."/>
            <person name="Rokshar D.S."/>
            <person name="Rothfels C.J."/>
            <person name="Schneider L."/>
            <person name="Shu S."/>
            <person name="Stevenson D.W."/>
            <person name="Thummler F."/>
            <person name="Tillich M."/>
            <person name="Villarreal Aguilar J.C."/>
            <person name="Widiez T."/>
            <person name="Wong G.K."/>
            <person name="Wymore A."/>
            <person name="Zhang Y."/>
            <person name="Zimmer A.D."/>
            <person name="Quatrano R.S."/>
            <person name="Mayer K.F.X."/>
            <person name="Goodstein D."/>
            <person name="Casacuberta J.M."/>
            <person name="Vandepoele K."/>
            <person name="Reski R."/>
            <person name="Cuming A.C."/>
            <person name="Tuskan G.A."/>
            <person name="Maumus F."/>
            <person name="Salse J."/>
            <person name="Schmutz J."/>
            <person name="Rensing S.A."/>
        </authorList>
    </citation>
    <scope>NUCLEOTIDE SEQUENCE [LARGE SCALE GENOMIC DNA]</scope>
    <source>
        <strain evidence="3 4">cv. Gransden 2004</strain>
    </source>
</reference>
<dbReference type="OrthoDB" id="1927005at2759"/>
<dbReference type="Proteomes" id="UP000006727">
    <property type="component" value="Chromosome 2"/>
</dbReference>
<dbReference type="AlphaFoldDB" id="A0A2K1L049"/>
<dbReference type="GeneID" id="112279200"/>
<reference evidence="2 4" key="1">
    <citation type="journal article" date="2008" name="Science">
        <title>The Physcomitrella genome reveals evolutionary insights into the conquest of land by plants.</title>
        <authorList>
            <person name="Rensing S."/>
            <person name="Lang D."/>
            <person name="Zimmer A."/>
            <person name="Terry A."/>
            <person name="Salamov A."/>
            <person name="Shapiro H."/>
            <person name="Nishiyama T."/>
            <person name="Perroud P.-F."/>
            <person name="Lindquist E."/>
            <person name="Kamisugi Y."/>
            <person name="Tanahashi T."/>
            <person name="Sakakibara K."/>
            <person name="Fujita T."/>
            <person name="Oishi K."/>
            <person name="Shin-I T."/>
            <person name="Kuroki Y."/>
            <person name="Toyoda A."/>
            <person name="Suzuki Y."/>
            <person name="Hashimoto A."/>
            <person name="Yamaguchi K."/>
            <person name="Sugano A."/>
            <person name="Kohara Y."/>
            <person name="Fujiyama A."/>
            <person name="Anterola A."/>
            <person name="Aoki S."/>
            <person name="Ashton N."/>
            <person name="Barbazuk W.B."/>
            <person name="Barker E."/>
            <person name="Bennetzen J."/>
            <person name="Bezanilla M."/>
            <person name="Blankenship R."/>
            <person name="Cho S.H."/>
            <person name="Dutcher S."/>
            <person name="Estelle M."/>
            <person name="Fawcett J.A."/>
            <person name="Gundlach H."/>
            <person name="Hanada K."/>
            <person name="Heyl A."/>
            <person name="Hicks K.A."/>
            <person name="Hugh J."/>
            <person name="Lohr M."/>
            <person name="Mayer K."/>
            <person name="Melkozernov A."/>
            <person name="Murata T."/>
            <person name="Nelson D."/>
            <person name="Pils B."/>
            <person name="Prigge M."/>
            <person name="Reiss B."/>
            <person name="Renner T."/>
            <person name="Rombauts S."/>
            <person name="Rushton P."/>
            <person name="Sanderfoot A."/>
            <person name="Schween G."/>
            <person name="Shiu S.-H."/>
            <person name="Stueber K."/>
            <person name="Theodoulou F.L."/>
            <person name="Tu H."/>
            <person name="Van de Peer Y."/>
            <person name="Verrier P.J."/>
            <person name="Waters E."/>
            <person name="Wood A."/>
            <person name="Yang L."/>
            <person name="Cove D."/>
            <person name="Cuming A."/>
            <person name="Hasebe M."/>
            <person name="Lucas S."/>
            <person name="Mishler D.B."/>
            <person name="Reski R."/>
            <person name="Grigoriev I."/>
            <person name="Quatrano R.S."/>
            <person name="Boore J.L."/>
        </authorList>
    </citation>
    <scope>NUCLEOTIDE SEQUENCE [LARGE SCALE GENOMIC DNA]</scope>
    <source>
        <strain evidence="3 4">cv. Gransden 2004</strain>
    </source>
</reference>
<name>A0A2K1L049_PHYPA</name>
<dbReference type="EMBL" id="ABEU02000002">
    <property type="protein sequence ID" value="PNR59402.1"/>
    <property type="molecule type" value="Genomic_DNA"/>
</dbReference>
<keyword evidence="1" id="KW-0732">Signal</keyword>